<keyword evidence="2" id="KW-0472">Membrane</keyword>
<reference evidence="3 4" key="1">
    <citation type="submission" date="2019-02" db="EMBL/GenBank/DDBJ databases">
        <title>Deep-cultivation of Planctomycetes and their phenomic and genomic characterization uncovers novel biology.</title>
        <authorList>
            <person name="Wiegand S."/>
            <person name="Jogler M."/>
            <person name="Boedeker C."/>
            <person name="Pinto D."/>
            <person name="Vollmers J."/>
            <person name="Rivas-Marin E."/>
            <person name="Kohn T."/>
            <person name="Peeters S.H."/>
            <person name="Heuer A."/>
            <person name="Rast P."/>
            <person name="Oberbeckmann S."/>
            <person name="Bunk B."/>
            <person name="Jeske O."/>
            <person name="Meyerdierks A."/>
            <person name="Storesund J.E."/>
            <person name="Kallscheuer N."/>
            <person name="Luecker S."/>
            <person name="Lage O.M."/>
            <person name="Pohl T."/>
            <person name="Merkel B.J."/>
            <person name="Hornburger P."/>
            <person name="Mueller R.-W."/>
            <person name="Bruemmer F."/>
            <person name="Labrenz M."/>
            <person name="Spormann A.M."/>
            <person name="Op den Camp H."/>
            <person name="Overmann J."/>
            <person name="Amann R."/>
            <person name="Jetten M.S.M."/>
            <person name="Mascher T."/>
            <person name="Medema M.H."/>
            <person name="Devos D.P."/>
            <person name="Kaster A.-K."/>
            <person name="Ovreas L."/>
            <person name="Rohde M."/>
            <person name="Galperin M.Y."/>
            <person name="Jogler C."/>
        </authorList>
    </citation>
    <scope>NUCLEOTIDE SEQUENCE [LARGE SCALE GENOMIC DNA]</scope>
    <source>
        <strain evidence="3 4">K23_9</strain>
    </source>
</reference>
<feature type="region of interest" description="Disordered" evidence="1">
    <location>
        <begin position="1"/>
        <end position="28"/>
    </location>
</feature>
<dbReference type="Proteomes" id="UP000319817">
    <property type="component" value="Chromosome"/>
</dbReference>
<keyword evidence="2" id="KW-0812">Transmembrane</keyword>
<evidence type="ECO:0000313" key="3">
    <source>
        <dbReference type="EMBL" id="QDT11802.1"/>
    </source>
</evidence>
<accession>A0A517NXE0</accession>
<protein>
    <submittedName>
        <fullName evidence="3">Uncharacterized protein</fullName>
    </submittedName>
</protein>
<gene>
    <name evidence="3" type="ORF">K239x_38020</name>
</gene>
<dbReference type="RefSeq" id="WP_145419574.1">
    <property type="nucleotide sequence ID" value="NZ_CP036526.1"/>
</dbReference>
<keyword evidence="4" id="KW-1185">Reference proteome</keyword>
<evidence type="ECO:0000313" key="4">
    <source>
        <dbReference type="Proteomes" id="UP000319817"/>
    </source>
</evidence>
<name>A0A517NXE0_9BACT</name>
<dbReference type="AlphaFoldDB" id="A0A517NXE0"/>
<feature type="transmembrane region" description="Helical" evidence="2">
    <location>
        <begin position="70"/>
        <end position="88"/>
    </location>
</feature>
<keyword evidence="2" id="KW-1133">Transmembrane helix</keyword>
<evidence type="ECO:0000256" key="1">
    <source>
        <dbReference type="SAM" id="MobiDB-lite"/>
    </source>
</evidence>
<feature type="transmembrane region" description="Helical" evidence="2">
    <location>
        <begin position="125"/>
        <end position="155"/>
    </location>
</feature>
<dbReference type="EMBL" id="CP036526">
    <property type="protein sequence ID" value="QDT11802.1"/>
    <property type="molecule type" value="Genomic_DNA"/>
</dbReference>
<sequence length="160" mass="17064">MNANDDQPTDDPHDRDTMSGRVPEQASEDLNPYAVPIQDEIAQAVAIGQPAPFDQPDSIDLPAFTRQARFFALAGVVLAVLLFASIYFGGLVGAGAICLLQIAWVIPALRLSSKYGRFLPTGLRIGFRVVLVFHVVVLALEVAAVLLLATCFAIISSAGN</sequence>
<proteinExistence type="predicted"/>
<feature type="transmembrane region" description="Helical" evidence="2">
    <location>
        <begin position="94"/>
        <end position="113"/>
    </location>
</feature>
<organism evidence="3 4">
    <name type="scientific">Stieleria marina</name>
    <dbReference type="NCBI Taxonomy" id="1930275"/>
    <lineage>
        <taxon>Bacteria</taxon>
        <taxon>Pseudomonadati</taxon>
        <taxon>Planctomycetota</taxon>
        <taxon>Planctomycetia</taxon>
        <taxon>Pirellulales</taxon>
        <taxon>Pirellulaceae</taxon>
        <taxon>Stieleria</taxon>
    </lineage>
</organism>
<evidence type="ECO:0000256" key="2">
    <source>
        <dbReference type="SAM" id="Phobius"/>
    </source>
</evidence>